<evidence type="ECO:0000256" key="1">
    <source>
        <dbReference type="ARBA" id="ARBA00004418"/>
    </source>
</evidence>
<evidence type="ECO:0000256" key="3">
    <source>
        <dbReference type="SAM" id="SignalP"/>
    </source>
</evidence>
<evidence type="ECO:0000256" key="2">
    <source>
        <dbReference type="ARBA" id="ARBA00008520"/>
    </source>
</evidence>
<reference evidence="4 5" key="1">
    <citation type="submission" date="2019-08" db="EMBL/GenBank/DDBJ databases">
        <title>Deep-cultivation of Planctomycetes and their phenomic and genomic characterization uncovers novel biology.</title>
        <authorList>
            <person name="Wiegand S."/>
            <person name="Jogler M."/>
            <person name="Boedeker C."/>
            <person name="Pinto D."/>
            <person name="Vollmers J."/>
            <person name="Rivas-Marin E."/>
            <person name="Kohn T."/>
            <person name="Peeters S.H."/>
            <person name="Heuer A."/>
            <person name="Rast P."/>
            <person name="Oberbeckmann S."/>
            <person name="Bunk B."/>
            <person name="Jeske O."/>
            <person name="Meyerdierks A."/>
            <person name="Storesund J.E."/>
            <person name="Kallscheuer N."/>
            <person name="Luecker S."/>
            <person name="Lage O.M."/>
            <person name="Pohl T."/>
            <person name="Merkel B.J."/>
            <person name="Hornburger P."/>
            <person name="Mueller R.-W."/>
            <person name="Bruemmer F."/>
            <person name="Labrenz M."/>
            <person name="Spormann A.M."/>
            <person name="Op den Camp H."/>
            <person name="Overmann J."/>
            <person name="Amann R."/>
            <person name="Jetten M.S.M."/>
            <person name="Mascher T."/>
            <person name="Medema M.H."/>
            <person name="Devos D.P."/>
            <person name="Kaster A.-K."/>
            <person name="Ovreas L."/>
            <person name="Rohde M."/>
            <person name="Galperin M.Y."/>
            <person name="Jogler C."/>
        </authorList>
    </citation>
    <scope>NUCLEOTIDE SEQUENCE [LARGE SCALE GENOMIC DNA]</scope>
    <source>
        <strain evidence="4 5">FC18</strain>
    </source>
</reference>
<dbReference type="PANTHER" id="PTHR43649:SF12">
    <property type="entry name" value="DIACETYLCHITOBIOSE BINDING PROTEIN DASA"/>
    <property type="match status" value="1"/>
</dbReference>
<dbReference type="OrthoDB" id="9798191at2"/>
<dbReference type="GO" id="GO:0042597">
    <property type="term" value="C:periplasmic space"/>
    <property type="evidence" value="ECO:0007669"/>
    <property type="project" value="UniProtKB-SubCell"/>
</dbReference>
<dbReference type="InterPro" id="IPR006059">
    <property type="entry name" value="SBP"/>
</dbReference>
<organism evidence="4 5">
    <name type="scientific">Mariniblastus fucicola</name>
    <dbReference type="NCBI Taxonomy" id="980251"/>
    <lineage>
        <taxon>Bacteria</taxon>
        <taxon>Pseudomonadati</taxon>
        <taxon>Planctomycetota</taxon>
        <taxon>Planctomycetia</taxon>
        <taxon>Pirellulales</taxon>
        <taxon>Pirellulaceae</taxon>
        <taxon>Mariniblastus</taxon>
    </lineage>
</organism>
<dbReference type="Pfam" id="PF01547">
    <property type="entry name" value="SBP_bac_1"/>
    <property type="match status" value="1"/>
</dbReference>
<comment type="similarity">
    <text evidence="2">Belongs to the bacterial solute-binding protein 1 family.</text>
</comment>
<feature type="chain" id="PRO_5022834503" evidence="3">
    <location>
        <begin position="28"/>
        <end position="484"/>
    </location>
</feature>
<dbReference type="KEGG" id="mff:MFFC18_22830"/>
<proteinExistence type="inferred from homology"/>
<sequence precursor="true">MKTTFGIKPGTAIWLLFAAGAAILAIAGCDANTESGFATSEETDDKVLYTPEPLKLLAIGVPDFDAEISRQWAAERDGDLKIEHLSLDEFDTSDASQADVDLILHPSTINADLVSRGMVRVFPRDGLDDPEMNLSAFLLHFRKALVRHDDKTWSVSLGGHQLRLFYRRDILDAAQIAVPETWEDLTLAIDKLNDVESARELTPIVIPTAGESAGQMFMARVACLIRDQGKLTSFFDRRTMEPTVASAPFETALEEVKRLAEKTGGTFSVSEVFQKFAAGQAVFAIAWPSLDESIDADSIEKESAKWGVVRLPGSPSFYDLKESRWYKRSKDEDVKVDLLGIAANNISVASGTSNAKDAAEFVVWLTSKRNSQKLLQSTSAPFRAIHLARVGQWYSMEQADRKLLDQLADSITETHDSRIFLMFPQLPGKRQYLKILDDAVAEFLADQAGDAKATLGRVAKEWESVTESHGRQSQINELRRGNGI</sequence>
<protein>
    <submittedName>
        <fullName evidence="4">Bacterial extracellular solute-binding protein</fullName>
    </submittedName>
</protein>
<gene>
    <name evidence="4" type="ORF">MFFC18_22830</name>
</gene>
<keyword evidence="5" id="KW-1185">Reference proteome</keyword>
<name>A0A5B9PIE5_9BACT</name>
<evidence type="ECO:0000313" key="4">
    <source>
        <dbReference type="EMBL" id="QEG22403.1"/>
    </source>
</evidence>
<feature type="signal peptide" evidence="3">
    <location>
        <begin position="1"/>
        <end position="27"/>
    </location>
</feature>
<evidence type="ECO:0000313" key="5">
    <source>
        <dbReference type="Proteomes" id="UP000322214"/>
    </source>
</evidence>
<keyword evidence="3" id="KW-0732">Signal</keyword>
<dbReference type="Gene3D" id="3.40.190.10">
    <property type="entry name" value="Periplasmic binding protein-like II"/>
    <property type="match status" value="1"/>
</dbReference>
<dbReference type="SUPFAM" id="SSF53850">
    <property type="entry name" value="Periplasmic binding protein-like II"/>
    <property type="match status" value="1"/>
</dbReference>
<dbReference type="InterPro" id="IPR050490">
    <property type="entry name" value="Bact_solute-bd_prot1"/>
</dbReference>
<dbReference type="STRING" id="980251.GCA_001642875_00024"/>
<dbReference type="EMBL" id="CP042912">
    <property type="protein sequence ID" value="QEG22403.1"/>
    <property type="molecule type" value="Genomic_DNA"/>
</dbReference>
<dbReference type="Proteomes" id="UP000322214">
    <property type="component" value="Chromosome"/>
</dbReference>
<dbReference type="AlphaFoldDB" id="A0A5B9PIE5"/>
<accession>A0A5B9PIE5</accession>
<comment type="subcellular location">
    <subcellularLocation>
        <location evidence="1">Periplasm</location>
    </subcellularLocation>
</comment>
<dbReference type="PROSITE" id="PS51257">
    <property type="entry name" value="PROKAR_LIPOPROTEIN"/>
    <property type="match status" value="1"/>
</dbReference>
<dbReference type="PANTHER" id="PTHR43649">
    <property type="entry name" value="ARABINOSE-BINDING PROTEIN-RELATED"/>
    <property type="match status" value="1"/>
</dbReference>
<dbReference type="RefSeq" id="WP_075081498.1">
    <property type="nucleotide sequence ID" value="NZ_CP042912.1"/>
</dbReference>